<name>A0A8J2W660_9NEOP</name>
<evidence type="ECO:0000259" key="1">
    <source>
        <dbReference type="Pfam" id="PF00646"/>
    </source>
</evidence>
<proteinExistence type="predicted"/>
<reference evidence="2" key="1">
    <citation type="submission" date="2021-09" db="EMBL/GenBank/DDBJ databases">
        <authorList>
            <person name="Martin H S."/>
        </authorList>
    </citation>
    <scope>NUCLEOTIDE SEQUENCE</scope>
</reference>
<dbReference type="EMBL" id="CAKASE010000061">
    <property type="protein sequence ID" value="CAG9568646.1"/>
    <property type="molecule type" value="Genomic_DNA"/>
</dbReference>
<dbReference type="SUPFAM" id="SSF52047">
    <property type="entry name" value="RNI-like"/>
    <property type="match status" value="1"/>
</dbReference>
<dbReference type="InterPro" id="IPR032675">
    <property type="entry name" value="LRR_dom_sf"/>
</dbReference>
<dbReference type="InterPro" id="IPR036047">
    <property type="entry name" value="F-box-like_dom_sf"/>
</dbReference>
<protein>
    <submittedName>
        <fullName evidence="2">(African queen) hypothetical protein</fullName>
    </submittedName>
</protein>
<dbReference type="InterPro" id="IPR001810">
    <property type="entry name" value="F-box_dom"/>
</dbReference>
<evidence type="ECO:0000313" key="3">
    <source>
        <dbReference type="Proteomes" id="UP000789524"/>
    </source>
</evidence>
<dbReference type="PANTHER" id="PTHR20933">
    <property type="entry name" value="F-BOX ONLY PROTEIN 33"/>
    <property type="match status" value="1"/>
</dbReference>
<comment type="caution">
    <text evidence="2">The sequence shown here is derived from an EMBL/GenBank/DDBJ whole genome shotgun (WGS) entry which is preliminary data.</text>
</comment>
<organism evidence="2 3">
    <name type="scientific">Danaus chrysippus</name>
    <name type="common">African queen</name>
    <dbReference type="NCBI Taxonomy" id="151541"/>
    <lineage>
        <taxon>Eukaryota</taxon>
        <taxon>Metazoa</taxon>
        <taxon>Ecdysozoa</taxon>
        <taxon>Arthropoda</taxon>
        <taxon>Hexapoda</taxon>
        <taxon>Insecta</taxon>
        <taxon>Pterygota</taxon>
        <taxon>Neoptera</taxon>
        <taxon>Endopterygota</taxon>
        <taxon>Lepidoptera</taxon>
        <taxon>Glossata</taxon>
        <taxon>Ditrysia</taxon>
        <taxon>Papilionoidea</taxon>
        <taxon>Nymphalidae</taxon>
        <taxon>Danainae</taxon>
        <taxon>Danaini</taxon>
        <taxon>Danaina</taxon>
        <taxon>Danaus</taxon>
        <taxon>Anosia</taxon>
    </lineage>
</organism>
<dbReference type="Proteomes" id="UP000789524">
    <property type="component" value="Unassembled WGS sequence"/>
</dbReference>
<dbReference type="SUPFAM" id="SSF81383">
    <property type="entry name" value="F-box domain"/>
    <property type="match status" value="1"/>
</dbReference>
<dbReference type="Gene3D" id="3.80.10.10">
    <property type="entry name" value="Ribonuclease Inhibitor"/>
    <property type="match status" value="1"/>
</dbReference>
<dbReference type="GO" id="GO:0031398">
    <property type="term" value="P:positive regulation of protein ubiquitination"/>
    <property type="evidence" value="ECO:0007669"/>
    <property type="project" value="TreeGrafter"/>
</dbReference>
<keyword evidence="3" id="KW-1185">Reference proteome</keyword>
<accession>A0A8J2W660</accession>
<feature type="domain" description="F-box" evidence="1">
    <location>
        <begin position="5"/>
        <end position="40"/>
    </location>
</feature>
<dbReference type="OrthoDB" id="8757000at2759"/>
<sequence length="466" mass="53864">MSTTWDSLPLLPLRCVLQHLNTDDALAALSTCRHWRSAILLFEGHKEKLTLRIRQFEKTLFLTRLFRKHVRVIHIYIDNYGEDLENFMNYILPQLNIEHFRFFEAQNLRELIFIGPSYIQQNPNESIAKLNRITAESLVFKNLHSLQKLALMGCEMTNVKSDNGRYTNKHVEYYSRHLSFNTISSAADAILSRCNIDLMTCSNLQHLIVDYEQLSTSALQTVCVLRVTLSVTMGLRSGVLPVVDWTVAARSRIRIALNVVSVNPEVFDVILHNVFVEGLHLVSLKAMFCKTLHTGVLQRAVRLYKSTLTELVWADAPYDSTEFFQRIIKQHADPEEMTMCNVNPLILLCWQCTHLRRLVVHGYWVWQYDLLGFVRLRNSSLQELDISAIYNRQSRFSTAICSENVVRVLTRDVQKPLESEFIDLVNSDTRFPWQPTPWEKLHPALRAAATSEEVADYVTREILKGP</sequence>
<dbReference type="PANTHER" id="PTHR20933:SF3">
    <property type="entry name" value="F-BOX ONLY PROTEIN 33"/>
    <property type="match status" value="1"/>
</dbReference>
<dbReference type="Pfam" id="PF00646">
    <property type="entry name" value="F-box"/>
    <property type="match status" value="1"/>
</dbReference>
<dbReference type="AlphaFoldDB" id="A0A8J2W660"/>
<gene>
    <name evidence="2" type="ORF">DCHRY22_LOCUS8505</name>
</gene>
<evidence type="ECO:0000313" key="2">
    <source>
        <dbReference type="EMBL" id="CAG9568646.1"/>
    </source>
</evidence>